<reference evidence="2" key="1">
    <citation type="submission" date="2023-10" db="EMBL/GenBank/DDBJ databases">
        <authorList>
            <person name="Chen Y."/>
            <person name="Shah S."/>
            <person name="Dougan E. K."/>
            <person name="Thang M."/>
            <person name="Chan C."/>
        </authorList>
    </citation>
    <scope>NUCLEOTIDE SEQUENCE [LARGE SCALE GENOMIC DNA]</scope>
</reference>
<comment type="caution">
    <text evidence="2">The sequence shown here is derived from an EMBL/GenBank/DDBJ whole genome shotgun (WGS) entry which is preliminary data.</text>
</comment>
<proteinExistence type="predicted"/>
<name>A0ABN9RRF6_9DINO</name>
<feature type="non-terminal residue" evidence="2">
    <location>
        <position position="349"/>
    </location>
</feature>
<dbReference type="Proteomes" id="UP001189429">
    <property type="component" value="Unassembled WGS sequence"/>
</dbReference>
<sequence length="349" mass="38116">MPADLLARGELQVKIFHLRKKLVDLGEEVQEPPPCRGGGRDGAARDRALADALEAQLAAALEPRRRRRAADADRRFPGEDSVHFLVRRALRRCGRADELEREFRDLRKRAGSLGDPSGRVFSLEDLEGAQERCLRELLRRSMEESDSEDGGEEAAGTARRAGAPPRAAKPRRRPQGGRGGAAAAPPQSGEQEDEDDEEADLDGEQAIDLDEALDEKGMRGLKDMFESRQPPVAEDEWGRAWRAVLPAGAWCAATLRGRLQRRGVEMPEGSSQSYPAPGHPGFNKYAAARLKLGGIGDCSRTPSGSSGCPPMQPHQQSVAFLLHPCSPISRMLVDHPTGCGKTREMIQAR</sequence>
<gene>
    <name evidence="2" type="ORF">PCOR1329_LOCUS22345</name>
</gene>
<feature type="compositionally biased region" description="Acidic residues" evidence="1">
    <location>
        <begin position="190"/>
        <end position="201"/>
    </location>
</feature>
<organism evidence="2 3">
    <name type="scientific">Prorocentrum cordatum</name>
    <dbReference type="NCBI Taxonomy" id="2364126"/>
    <lineage>
        <taxon>Eukaryota</taxon>
        <taxon>Sar</taxon>
        <taxon>Alveolata</taxon>
        <taxon>Dinophyceae</taxon>
        <taxon>Prorocentrales</taxon>
        <taxon>Prorocentraceae</taxon>
        <taxon>Prorocentrum</taxon>
    </lineage>
</organism>
<evidence type="ECO:0000313" key="2">
    <source>
        <dbReference type="EMBL" id="CAK0820827.1"/>
    </source>
</evidence>
<evidence type="ECO:0008006" key="4">
    <source>
        <dbReference type="Google" id="ProtNLM"/>
    </source>
</evidence>
<feature type="compositionally biased region" description="Low complexity" evidence="1">
    <location>
        <begin position="154"/>
        <end position="166"/>
    </location>
</feature>
<evidence type="ECO:0000313" key="3">
    <source>
        <dbReference type="Proteomes" id="UP001189429"/>
    </source>
</evidence>
<evidence type="ECO:0000256" key="1">
    <source>
        <dbReference type="SAM" id="MobiDB-lite"/>
    </source>
</evidence>
<accession>A0ABN9RRF6</accession>
<keyword evidence="3" id="KW-1185">Reference proteome</keyword>
<protein>
    <recommendedName>
        <fullName evidence="4">RNA helicase</fullName>
    </recommendedName>
</protein>
<dbReference type="EMBL" id="CAUYUJ010007455">
    <property type="protein sequence ID" value="CAK0820827.1"/>
    <property type="molecule type" value="Genomic_DNA"/>
</dbReference>
<feature type="region of interest" description="Disordered" evidence="1">
    <location>
        <begin position="140"/>
        <end position="201"/>
    </location>
</feature>